<dbReference type="EMBL" id="KI392290">
    <property type="protein sequence ID" value="ERN17991.1"/>
    <property type="molecule type" value="Genomic_DNA"/>
</dbReference>
<organism evidence="3 4">
    <name type="scientific">Amborella trichopoda</name>
    <dbReference type="NCBI Taxonomy" id="13333"/>
    <lineage>
        <taxon>Eukaryota</taxon>
        <taxon>Viridiplantae</taxon>
        <taxon>Streptophyta</taxon>
        <taxon>Embryophyta</taxon>
        <taxon>Tracheophyta</taxon>
        <taxon>Spermatophyta</taxon>
        <taxon>Magnoliopsida</taxon>
        <taxon>Amborellales</taxon>
        <taxon>Amborellaceae</taxon>
        <taxon>Amborella</taxon>
    </lineage>
</organism>
<dbReference type="eggNOG" id="KOG2471">
    <property type="taxonomic scope" value="Eukaryota"/>
</dbReference>
<dbReference type="Proteomes" id="UP000017836">
    <property type="component" value="Unassembled WGS sequence"/>
</dbReference>
<dbReference type="InterPro" id="IPR019734">
    <property type="entry name" value="TPR_rpt"/>
</dbReference>
<accession>U5CXD2</accession>
<feature type="compositionally biased region" description="Polar residues" evidence="2">
    <location>
        <begin position="232"/>
        <end position="243"/>
    </location>
</feature>
<feature type="region of interest" description="Disordered" evidence="2">
    <location>
        <begin position="567"/>
        <end position="617"/>
    </location>
</feature>
<dbReference type="KEGG" id="atr:18446342"/>
<dbReference type="GO" id="GO:0010494">
    <property type="term" value="C:cytoplasmic stress granule"/>
    <property type="evidence" value="ECO:0007669"/>
    <property type="project" value="EnsemblPlants"/>
</dbReference>
<feature type="compositionally biased region" description="Low complexity" evidence="2">
    <location>
        <begin position="742"/>
        <end position="754"/>
    </location>
</feature>
<dbReference type="GO" id="GO:0006402">
    <property type="term" value="P:mRNA catabolic process"/>
    <property type="evidence" value="ECO:0000318"/>
    <property type="project" value="GO_Central"/>
</dbReference>
<dbReference type="STRING" id="13333.U5CXD2"/>
<dbReference type="PANTHER" id="PTHR12979:SF5">
    <property type="entry name" value="CCR4-NOT TRANSCRIPTION COMPLEX SUBUNIT 10"/>
    <property type="match status" value="1"/>
</dbReference>
<feature type="compositionally biased region" description="Polar residues" evidence="2">
    <location>
        <begin position="585"/>
        <end position="606"/>
    </location>
</feature>
<comment type="similarity">
    <text evidence="1">Belongs to the CNOT10 family.</text>
</comment>
<dbReference type="HOGENOM" id="CLU_013100_1_0_1"/>
<dbReference type="InterPro" id="IPR011990">
    <property type="entry name" value="TPR-like_helical_dom_sf"/>
</dbReference>
<evidence type="ECO:0000256" key="2">
    <source>
        <dbReference type="SAM" id="MobiDB-lite"/>
    </source>
</evidence>
<dbReference type="Gene3D" id="1.25.40.10">
    <property type="entry name" value="Tetratricopeptide repeat domain"/>
    <property type="match status" value="1"/>
</dbReference>
<reference evidence="4" key="1">
    <citation type="journal article" date="2013" name="Science">
        <title>The Amborella genome and the evolution of flowering plants.</title>
        <authorList>
            <consortium name="Amborella Genome Project"/>
        </authorList>
    </citation>
    <scope>NUCLEOTIDE SEQUENCE [LARGE SCALE GENOMIC DNA]</scope>
</reference>
<evidence type="ECO:0000313" key="3">
    <source>
        <dbReference type="EMBL" id="ERN17991.1"/>
    </source>
</evidence>
<sequence length="842" mass="91787">MDSKESLQSLNRDGSSDEDGNLSVTAGMAKEASILFQSRRYQECLDALNQLLQKKDGDLKVVLNIAITEYFHNGCSDLKKLLEVLKRAKRRSDDLAPSSGEQVEANNLGGSAVSGSKGSNSCANQFTATATTDAHIDDYDTSIATFNIAVIFYHLKDYPTALSVLEPLYQNIEPIDEPTALHICLLLLDVALASQDASKAADVIYYLEKAFGFGYMINQGDGGSSSQQQLSNQVPKASSTPTTNLVAVDSNSDSNVTGNASEGTLARTLSDETLDYENLLSTLDISGQNLSRTSSGLPFSTDLARASLERSAPANDLKLKLHLYKVRLLLLTRNLKATKREVKLAMNIARGRDLSTALLLKSQLEYARGNHRKAIKLLMTSSNRTESGMPSMFYNNLGCIYHQLKKHQTSTLFFSKALASCSSIRSEKPPKLATLMQDTSCLIVYNCGLQYLTCGKPTVAAHCFHKALKVFYNRSLLWLRLSECCIMAAEKSGEEVKVHVVGGGKWRQVIVEDILSRGRKQDILSVNGVKDDDTCKLSMPFARQCLLNALHLLDGLDSKCTKRTASMSVAEEDESSSSSSKNISNHKNTASGGDFKSLNQLSQTGANGDPKESKGIASSNATIQSSVHAYEDLCRNENFLIRQAVLADLAFVELALENPLKALGFSKALLQLDICSNIYVYLGHVYAAEALCRLNRLEEASEHLRVYVTGESNMELPFSDEDCRKWRNEKVGVDGDEPNGFANAKTTPPNANAPDISHPTSEEARLALAVNLVAMSAMLGDLDKASHHANEALLMAPSDPSAVLASVYVELLHGKSQDALNKLKQIRPVRFLPVNVMSSNNP</sequence>
<dbReference type="OrthoDB" id="25157at2759"/>
<name>U5CXD2_AMBTC</name>
<dbReference type="Gramene" id="ERN17991">
    <property type="protein sequence ID" value="ERN17991"/>
    <property type="gene ID" value="AMTR_s00046p00133890"/>
</dbReference>
<evidence type="ECO:0000256" key="1">
    <source>
        <dbReference type="ARBA" id="ARBA00010080"/>
    </source>
</evidence>
<dbReference type="SMART" id="SM00028">
    <property type="entry name" value="TPR"/>
    <property type="match status" value="4"/>
</dbReference>
<dbReference type="GO" id="GO:0030014">
    <property type="term" value="C:CCR4-NOT complex"/>
    <property type="evidence" value="ECO:0000318"/>
    <property type="project" value="GO_Central"/>
</dbReference>
<feature type="region of interest" description="Disordered" evidence="2">
    <location>
        <begin position="224"/>
        <end position="243"/>
    </location>
</feature>
<dbReference type="OMA" id="PECSRMY"/>
<feature type="region of interest" description="Disordered" evidence="2">
    <location>
        <begin position="735"/>
        <end position="758"/>
    </location>
</feature>
<dbReference type="PANTHER" id="PTHR12979">
    <property type="entry name" value="CCR4-NOT TRANSCRIPTION COMPLEX SUBUNIT 10"/>
    <property type="match status" value="1"/>
</dbReference>
<feature type="region of interest" description="Disordered" evidence="2">
    <location>
        <begin position="1"/>
        <end position="22"/>
    </location>
</feature>
<dbReference type="InterPro" id="IPR039740">
    <property type="entry name" value="CNOT10"/>
</dbReference>
<feature type="compositionally biased region" description="Polar residues" evidence="2">
    <location>
        <begin position="1"/>
        <end position="13"/>
    </location>
</feature>
<proteinExistence type="inferred from homology"/>
<evidence type="ECO:0008006" key="5">
    <source>
        <dbReference type="Google" id="ProtNLM"/>
    </source>
</evidence>
<gene>
    <name evidence="3" type="ORF">AMTR_s00046p00133890</name>
</gene>
<dbReference type="AlphaFoldDB" id="U5CXD2"/>
<feature type="compositionally biased region" description="Polar residues" evidence="2">
    <location>
        <begin position="99"/>
        <end position="117"/>
    </location>
</feature>
<protein>
    <recommendedName>
        <fullName evidence="5">CCR4-NOT transcription complex subunit 10</fullName>
    </recommendedName>
</protein>
<dbReference type="GO" id="GO:0017148">
    <property type="term" value="P:negative regulation of translation"/>
    <property type="evidence" value="ECO:0000318"/>
    <property type="project" value="GO_Central"/>
</dbReference>
<evidence type="ECO:0000313" key="4">
    <source>
        <dbReference type="Proteomes" id="UP000017836"/>
    </source>
</evidence>
<keyword evidence="4" id="KW-1185">Reference proteome</keyword>
<feature type="region of interest" description="Disordered" evidence="2">
    <location>
        <begin position="93"/>
        <end position="117"/>
    </location>
</feature>
<dbReference type="SUPFAM" id="SSF48452">
    <property type="entry name" value="TPR-like"/>
    <property type="match status" value="2"/>
</dbReference>